<dbReference type="InterPro" id="IPR000719">
    <property type="entry name" value="Prot_kinase_dom"/>
</dbReference>
<evidence type="ECO:0000313" key="6">
    <source>
        <dbReference type="EMBL" id="KAG0565857.1"/>
    </source>
</evidence>
<evidence type="ECO:0000256" key="4">
    <source>
        <dbReference type="ARBA" id="ARBA00022840"/>
    </source>
</evidence>
<dbReference type="SUPFAM" id="SSF56112">
    <property type="entry name" value="Protein kinase-like (PK-like)"/>
    <property type="match status" value="1"/>
</dbReference>
<accession>A0A8T0H587</accession>
<keyword evidence="1" id="KW-0808">Transferase</keyword>
<organism evidence="6 7">
    <name type="scientific">Ceratodon purpureus</name>
    <name type="common">Fire moss</name>
    <name type="synonym">Dicranum purpureum</name>
    <dbReference type="NCBI Taxonomy" id="3225"/>
    <lineage>
        <taxon>Eukaryota</taxon>
        <taxon>Viridiplantae</taxon>
        <taxon>Streptophyta</taxon>
        <taxon>Embryophyta</taxon>
        <taxon>Bryophyta</taxon>
        <taxon>Bryophytina</taxon>
        <taxon>Bryopsida</taxon>
        <taxon>Dicranidae</taxon>
        <taxon>Pseudoditrichales</taxon>
        <taxon>Ditrichaceae</taxon>
        <taxon>Ceratodon</taxon>
    </lineage>
</organism>
<keyword evidence="7" id="KW-1185">Reference proteome</keyword>
<dbReference type="GO" id="GO:0004674">
    <property type="term" value="F:protein serine/threonine kinase activity"/>
    <property type="evidence" value="ECO:0007669"/>
    <property type="project" value="TreeGrafter"/>
</dbReference>
<protein>
    <recommendedName>
        <fullName evidence="5">Protein kinase domain-containing protein</fullName>
    </recommendedName>
</protein>
<feature type="domain" description="Protein kinase" evidence="5">
    <location>
        <begin position="1"/>
        <end position="130"/>
    </location>
</feature>
<dbReference type="AlphaFoldDB" id="A0A8T0H587"/>
<keyword evidence="4" id="KW-0067">ATP-binding</keyword>
<evidence type="ECO:0000256" key="1">
    <source>
        <dbReference type="ARBA" id="ARBA00022679"/>
    </source>
</evidence>
<dbReference type="InterPro" id="IPR001245">
    <property type="entry name" value="Ser-Thr/Tyr_kinase_cat_dom"/>
</dbReference>
<evidence type="ECO:0000259" key="5">
    <source>
        <dbReference type="PROSITE" id="PS50011"/>
    </source>
</evidence>
<evidence type="ECO:0000313" key="7">
    <source>
        <dbReference type="Proteomes" id="UP000822688"/>
    </source>
</evidence>
<dbReference type="Gene3D" id="1.10.510.10">
    <property type="entry name" value="Transferase(Phosphotransferase) domain 1"/>
    <property type="match status" value="1"/>
</dbReference>
<dbReference type="PANTHER" id="PTHR44329">
    <property type="entry name" value="SERINE/THREONINE-PROTEIN KINASE TNNI3K-RELATED"/>
    <property type="match status" value="1"/>
</dbReference>
<dbReference type="GO" id="GO:0005524">
    <property type="term" value="F:ATP binding"/>
    <property type="evidence" value="ECO:0007669"/>
    <property type="project" value="UniProtKB-KW"/>
</dbReference>
<comment type="caution">
    <text evidence="6">The sequence shown here is derived from an EMBL/GenBank/DDBJ whole genome shotgun (WGS) entry which is preliminary data.</text>
</comment>
<dbReference type="EMBL" id="CM026428">
    <property type="protein sequence ID" value="KAG0565857.1"/>
    <property type="molecule type" value="Genomic_DNA"/>
</dbReference>
<sequence length="130" mass="14858">MTSSSGKWHSLMDSSEYSAYITDFESSVGIVGTGFWRAPEVLKALRNGRLKPETLTFTQQVDVYSYVMTCYEVITGRVPFENQRCEESCDVVLCGGRPSLPKDICPELKIIMRKCWHKDPCRRLGICRYC</sequence>
<proteinExistence type="predicted"/>
<name>A0A8T0H587_CERPU</name>
<dbReference type="InterPro" id="IPR051681">
    <property type="entry name" value="Ser/Thr_Kinases-Pseudokinases"/>
</dbReference>
<dbReference type="Pfam" id="PF07714">
    <property type="entry name" value="PK_Tyr_Ser-Thr"/>
    <property type="match status" value="1"/>
</dbReference>
<keyword evidence="3" id="KW-0418">Kinase</keyword>
<reference evidence="6" key="1">
    <citation type="submission" date="2020-06" db="EMBL/GenBank/DDBJ databases">
        <title>WGS assembly of Ceratodon purpureus strain R40.</title>
        <authorList>
            <person name="Carey S.B."/>
            <person name="Jenkins J."/>
            <person name="Shu S."/>
            <person name="Lovell J.T."/>
            <person name="Sreedasyam A."/>
            <person name="Maumus F."/>
            <person name="Tiley G.P."/>
            <person name="Fernandez-Pozo N."/>
            <person name="Barry K."/>
            <person name="Chen C."/>
            <person name="Wang M."/>
            <person name="Lipzen A."/>
            <person name="Daum C."/>
            <person name="Saski C.A."/>
            <person name="Payton A.C."/>
            <person name="Mcbreen J.C."/>
            <person name="Conrad R.E."/>
            <person name="Kollar L.M."/>
            <person name="Olsson S."/>
            <person name="Huttunen S."/>
            <person name="Landis J.B."/>
            <person name="Wickett N.J."/>
            <person name="Johnson M.G."/>
            <person name="Rensing S.A."/>
            <person name="Grimwood J."/>
            <person name="Schmutz J."/>
            <person name="Mcdaniel S.F."/>
        </authorList>
    </citation>
    <scope>NUCLEOTIDE SEQUENCE</scope>
    <source>
        <strain evidence="6">R40</strain>
    </source>
</reference>
<keyword evidence="2" id="KW-0547">Nucleotide-binding</keyword>
<gene>
    <name evidence="6" type="ORF">KC19_7G018300</name>
</gene>
<dbReference type="PROSITE" id="PS50011">
    <property type="entry name" value="PROTEIN_KINASE_DOM"/>
    <property type="match status" value="1"/>
</dbReference>
<evidence type="ECO:0000256" key="2">
    <source>
        <dbReference type="ARBA" id="ARBA00022741"/>
    </source>
</evidence>
<evidence type="ECO:0000256" key="3">
    <source>
        <dbReference type="ARBA" id="ARBA00022777"/>
    </source>
</evidence>
<dbReference type="PANTHER" id="PTHR44329:SF288">
    <property type="entry name" value="MITOGEN-ACTIVATED PROTEIN KINASE KINASE KINASE 20"/>
    <property type="match status" value="1"/>
</dbReference>
<dbReference type="InterPro" id="IPR011009">
    <property type="entry name" value="Kinase-like_dom_sf"/>
</dbReference>
<dbReference type="Proteomes" id="UP000822688">
    <property type="component" value="Chromosome 7"/>
</dbReference>